<dbReference type="EMBL" id="KB008032">
    <property type="protein sequence ID" value="ELR15449.1"/>
    <property type="molecule type" value="Genomic_DNA"/>
</dbReference>
<accession>L8GQK2</accession>
<evidence type="ECO:0000256" key="9">
    <source>
        <dbReference type="ARBA" id="ARBA00022759"/>
    </source>
</evidence>
<dbReference type="GO" id="GO:0005730">
    <property type="term" value="C:nucleolus"/>
    <property type="evidence" value="ECO:0007669"/>
    <property type="project" value="UniProtKB-SubCell"/>
</dbReference>
<dbReference type="Proteomes" id="UP000011083">
    <property type="component" value="Unassembled WGS sequence"/>
</dbReference>
<evidence type="ECO:0000256" key="3">
    <source>
        <dbReference type="ARBA" id="ARBA00006181"/>
    </source>
</evidence>
<dbReference type="RefSeq" id="XP_004337462.1">
    <property type="nucleotide sequence ID" value="XM_004337414.1"/>
</dbReference>
<dbReference type="InterPro" id="IPR002730">
    <property type="entry name" value="Rpp29/RNP1"/>
</dbReference>
<dbReference type="OrthoDB" id="18143at2759"/>
<sequence length="171" mass="19711">MLDNVKERTTPFQREEKRLEKLQNKKRSKVMKAKEQREKNMFKIPEEARKYEMYVPLHAMWKEYIDSLVGNATGAPLTAKLLKADLHGCCLKVTRSKCPSLIGLEGIVLLETEQTFQIITPQNQLRVVPKANNVFTFVVSSQVVTLYGNNFTYRSSDRSARKFKSKPSVEL</sequence>
<keyword evidence="8" id="KW-0540">Nuclease</keyword>
<dbReference type="Gene3D" id="2.30.30.210">
    <property type="entry name" value="Ribonuclease P/MRP, subunit p29"/>
    <property type="match status" value="1"/>
</dbReference>
<evidence type="ECO:0000256" key="6">
    <source>
        <dbReference type="ARBA" id="ARBA00022553"/>
    </source>
</evidence>
<dbReference type="PIRSF" id="PIRSF027081">
    <property type="entry name" value="RNase_P/MRP_p29_subunit"/>
    <property type="match status" value="1"/>
</dbReference>
<dbReference type="SUPFAM" id="SSF101744">
    <property type="entry name" value="Rof/RNase P subunit-like"/>
    <property type="match status" value="1"/>
</dbReference>
<keyword evidence="11" id="KW-0539">Nucleus</keyword>
<dbReference type="GO" id="GO:0033204">
    <property type="term" value="F:ribonuclease P RNA binding"/>
    <property type="evidence" value="ECO:0007669"/>
    <property type="project" value="InterPro"/>
</dbReference>
<dbReference type="VEuPathDB" id="AmoebaDB:ACA1_276860"/>
<dbReference type="GO" id="GO:0004519">
    <property type="term" value="F:endonuclease activity"/>
    <property type="evidence" value="ECO:0007669"/>
    <property type="project" value="UniProtKB-KW"/>
</dbReference>
<evidence type="ECO:0000256" key="11">
    <source>
        <dbReference type="ARBA" id="ARBA00023242"/>
    </source>
</evidence>
<dbReference type="KEGG" id="acan:ACA1_276860"/>
<evidence type="ECO:0000313" key="14">
    <source>
        <dbReference type="EMBL" id="ELR15449.1"/>
    </source>
</evidence>
<evidence type="ECO:0000313" key="15">
    <source>
        <dbReference type="Proteomes" id="UP000011083"/>
    </source>
</evidence>
<keyword evidence="15" id="KW-1185">Reference proteome</keyword>
<dbReference type="GO" id="GO:0001682">
    <property type="term" value="P:tRNA 5'-leader removal"/>
    <property type="evidence" value="ECO:0007669"/>
    <property type="project" value="InterPro"/>
</dbReference>
<evidence type="ECO:0000256" key="7">
    <source>
        <dbReference type="ARBA" id="ARBA00022694"/>
    </source>
</evidence>
<evidence type="ECO:0000256" key="2">
    <source>
        <dbReference type="ARBA" id="ARBA00004604"/>
    </source>
</evidence>
<dbReference type="PANTHER" id="PTHR13348">
    <property type="entry name" value="RIBONUCLEASE P SUBUNIT P29"/>
    <property type="match status" value="1"/>
</dbReference>
<name>L8GQK2_ACACF</name>
<organism evidence="14 15">
    <name type="scientific">Acanthamoeba castellanii (strain ATCC 30010 / Neff)</name>
    <dbReference type="NCBI Taxonomy" id="1257118"/>
    <lineage>
        <taxon>Eukaryota</taxon>
        <taxon>Amoebozoa</taxon>
        <taxon>Discosea</taxon>
        <taxon>Longamoebia</taxon>
        <taxon>Centramoebida</taxon>
        <taxon>Acanthamoebidae</taxon>
        <taxon>Acanthamoeba</taxon>
    </lineage>
</organism>
<comment type="similarity">
    <text evidence="3">Belongs to the eukaryotic/archaeal RNase P protein component 1 family.</text>
</comment>
<evidence type="ECO:0000256" key="1">
    <source>
        <dbReference type="ARBA" id="ARBA00002435"/>
    </source>
</evidence>
<dbReference type="FunFam" id="2.30.30.210:FF:000001">
    <property type="entry name" value="Ribonuclease P protein subunit p29"/>
    <property type="match status" value="1"/>
</dbReference>
<evidence type="ECO:0000256" key="4">
    <source>
        <dbReference type="ARBA" id="ARBA00016225"/>
    </source>
</evidence>
<dbReference type="InterPro" id="IPR023538">
    <property type="entry name" value="RNP1"/>
</dbReference>
<dbReference type="InterPro" id="IPR016848">
    <property type="entry name" value="RNase_P/MRP_Rpp29-subunit"/>
</dbReference>
<dbReference type="GO" id="GO:0006364">
    <property type="term" value="P:rRNA processing"/>
    <property type="evidence" value="ECO:0007669"/>
    <property type="project" value="TreeGrafter"/>
</dbReference>
<feature type="compositionally biased region" description="Basic and acidic residues" evidence="13">
    <location>
        <begin position="1"/>
        <end position="23"/>
    </location>
</feature>
<keyword evidence="7" id="KW-0819">tRNA processing</keyword>
<evidence type="ECO:0000256" key="5">
    <source>
        <dbReference type="ARBA" id="ARBA00022490"/>
    </source>
</evidence>
<dbReference type="HAMAP" id="MF_00754">
    <property type="entry name" value="RNase_P_1"/>
    <property type="match status" value="1"/>
</dbReference>
<dbReference type="GeneID" id="14916024"/>
<dbReference type="AlphaFoldDB" id="L8GQK2"/>
<comment type="subcellular location">
    <subcellularLocation>
        <location evidence="2">Nucleus</location>
        <location evidence="2">Nucleolus</location>
    </subcellularLocation>
</comment>
<dbReference type="InterPro" id="IPR023534">
    <property type="entry name" value="Rof/RNase_P-like"/>
</dbReference>
<evidence type="ECO:0000256" key="8">
    <source>
        <dbReference type="ARBA" id="ARBA00022722"/>
    </source>
</evidence>
<proteinExistence type="inferred from homology"/>
<dbReference type="InterPro" id="IPR036980">
    <property type="entry name" value="RNase_P/MRP_Rpp29_sf"/>
</dbReference>
<dbReference type="Pfam" id="PF01868">
    <property type="entry name" value="RNase_P-MRP_p29"/>
    <property type="match status" value="1"/>
</dbReference>
<dbReference type="OMA" id="IPKSECV"/>
<evidence type="ECO:0000256" key="12">
    <source>
        <dbReference type="ARBA" id="ARBA00046486"/>
    </source>
</evidence>
<evidence type="ECO:0000256" key="10">
    <source>
        <dbReference type="ARBA" id="ARBA00022801"/>
    </source>
</evidence>
<dbReference type="GO" id="GO:0000172">
    <property type="term" value="C:ribonuclease MRP complex"/>
    <property type="evidence" value="ECO:0007669"/>
    <property type="project" value="InterPro"/>
</dbReference>
<dbReference type="SMART" id="SM00538">
    <property type="entry name" value="POP4"/>
    <property type="match status" value="1"/>
</dbReference>
<gene>
    <name evidence="14" type="ORF">ACA1_276860</name>
</gene>
<dbReference type="GO" id="GO:0016787">
    <property type="term" value="F:hydrolase activity"/>
    <property type="evidence" value="ECO:0007669"/>
    <property type="project" value="UniProtKB-KW"/>
</dbReference>
<dbReference type="PANTHER" id="PTHR13348:SF0">
    <property type="entry name" value="RIBONUCLEASE P PROTEIN SUBUNIT P29"/>
    <property type="match status" value="1"/>
</dbReference>
<dbReference type="STRING" id="1257118.L8GQK2"/>
<keyword evidence="5" id="KW-0963">Cytoplasm</keyword>
<keyword evidence="9" id="KW-0255">Endonuclease</keyword>
<comment type="subunit">
    <text evidence="12">Component of nuclear RNase P and RNase MRP ribonucleoproteins. RNase P consists of a catalytic RNA moiety and 10 different protein chains; POP1, POP4, POP5, POP7, RPP14, RPP21, RPP25, RPP30, RPP38 and RPP40. Within the RNase P complex, POP1, POP7 and RPP25 form the 'finger' subcomplex, POP5, RPP14, RPP40 and homodimeric RPP30 form the 'palm' subcomplex, and RPP21, POP4 and RPP38 form the 'wrist' subcomplex. All subunits of the RNase P complex interact with the catalytic RNA. Several subunits of RNase P are also part of the RNase MRP complex. RNase MRP consists of a catalytic RNA moiety and about 8 protein subunits; POP1, POP7, RPP25, RPP30, RPP38, RPP40 and possibly also POP4 and POP5.</text>
</comment>
<reference evidence="14 15" key="1">
    <citation type="journal article" date="2013" name="Genome Biol.">
        <title>Genome of Acanthamoeba castellanii highlights extensive lateral gene transfer and early evolution of tyrosine kinase signaling.</title>
        <authorList>
            <person name="Clarke M."/>
            <person name="Lohan A.J."/>
            <person name="Liu B."/>
            <person name="Lagkouvardos I."/>
            <person name="Roy S."/>
            <person name="Zafar N."/>
            <person name="Bertelli C."/>
            <person name="Schilde C."/>
            <person name="Kianianmomeni A."/>
            <person name="Burglin T.R."/>
            <person name="Frech C."/>
            <person name="Turcotte B."/>
            <person name="Kopec K.O."/>
            <person name="Synnott J.M."/>
            <person name="Choo C."/>
            <person name="Paponov I."/>
            <person name="Finkler A."/>
            <person name="Soon Heng Tan C."/>
            <person name="Hutchins A.P."/>
            <person name="Weinmeier T."/>
            <person name="Rattei T."/>
            <person name="Chu J.S."/>
            <person name="Gimenez G."/>
            <person name="Irimia M."/>
            <person name="Rigden D.J."/>
            <person name="Fitzpatrick D.A."/>
            <person name="Lorenzo-Morales J."/>
            <person name="Bateman A."/>
            <person name="Chiu C.H."/>
            <person name="Tang P."/>
            <person name="Hegemann P."/>
            <person name="Fromm H."/>
            <person name="Raoult D."/>
            <person name="Greub G."/>
            <person name="Miranda-Saavedra D."/>
            <person name="Chen N."/>
            <person name="Nash P."/>
            <person name="Ginger M.L."/>
            <person name="Horn M."/>
            <person name="Schaap P."/>
            <person name="Caler L."/>
            <person name="Loftus B."/>
        </authorList>
    </citation>
    <scope>NUCLEOTIDE SEQUENCE [LARGE SCALE GENOMIC DNA]</scope>
    <source>
        <strain evidence="14 15">Neff</strain>
    </source>
</reference>
<protein>
    <recommendedName>
        <fullName evidence="4">Ribonuclease P protein subunit p29</fullName>
    </recommendedName>
</protein>
<keyword evidence="6" id="KW-0597">Phosphoprotein</keyword>
<evidence type="ECO:0000256" key="13">
    <source>
        <dbReference type="SAM" id="MobiDB-lite"/>
    </source>
</evidence>
<dbReference type="GO" id="GO:0030677">
    <property type="term" value="C:ribonuclease P complex"/>
    <property type="evidence" value="ECO:0007669"/>
    <property type="project" value="InterPro"/>
</dbReference>
<feature type="region of interest" description="Disordered" evidence="13">
    <location>
        <begin position="1"/>
        <end position="33"/>
    </location>
</feature>
<keyword evidence="10" id="KW-0378">Hydrolase</keyword>
<comment type="function">
    <text evidence="1">Component of ribonuclease P, a ribonucleoprotein complex that generates mature tRNA molecules by cleaving their 5'-ends.</text>
</comment>